<dbReference type="PANTHER" id="PTHR44846">
    <property type="entry name" value="MANNOSYL-D-GLYCERATE TRANSPORT/METABOLISM SYSTEM REPRESSOR MNGR-RELATED"/>
    <property type="match status" value="1"/>
</dbReference>
<accession>A0A437KBW1</accession>
<proteinExistence type="predicted"/>
<feature type="domain" description="HTH gntR-type" evidence="5">
    <location>
        <begin position="1"/>
        <end position="69"/>
    </location>
</feature>
<dbReference type="Pfam" id="PF07702">
    <property type="entry name" value="UTRA"/>
    <property type="match status" value="1"/>
</dbReference>
<dbReference type="Proteomes" id="UP000288024">
    <property type="component" value="Unassembled WGS sequence"/>
</dbReference>
<dbReference type="InterPro" id="IPR011663">
    <property type="entry name" value="UTRA"/>
</dbReference>
<dbReference type="GO" id="GO:0045892">
    <property type="term" value="P:negative regulation of DNA-templated transcription"/>
    <property type="evidence" value="ECO:0007669"/>
    <property type="project" value="TreeGrafter"/>
</dbReference>
<dbReference type="Pfam" id="PF00392">
    <property type="entry name" value="GntR"/>
    <property type="match status" value="1"/>
</dbReference>
<keyword evidence="3" id="KW-0238">DNA-binding</keyword>
<dbReference type="SUPFAM" id="SSF64288">
    <property type="entry name" value="Chorismate lyase-like"/>
    <property type="match status" value="1"/>
</dbReference>
<gene>
    <name evidence="6" type="ORF">EM808_10065</name>
</gene>
<dbReference type="PRINTS" id="PR00035">
    <property type="entry name" value="HTHGNTR"/>
</dbReference>
<dbReference type="Gene3D" id="3.40.1410.10">
    <property type="entry name" value="Chorismate lyase-like"/>
    <property type="match status" value="1"/>
</dbReference>
<dbReference type="PANTHER" id="PTHR44846:SF5">
    <property type="entry name" value="HTH-TYPE TRANSCRIPTIONAL REGULATOR GMUR"/>
    <property type="match status" value="1"/>
</dbReference>
<dbReference type="SMART" id="SM00866">
    <property type="entry name" value="UTRA"/>
    <property type="match status" value="1"/>
</dbReference>
<dbReference type="InterPro" id="IPR036390">
    <property type="entry name" value="WH_DNA-bd_sf"/>
</dbReference>
<protein>
    <submittedName>
        <fullName evidence="6">GntR family transcriptional regulator</fullName>
    </submittedName>
</protein>
<dbReference type="InterPro" id="IPR028978">
    <property type="entry name" value="Chorismate_lyase_/UTRA_dom_sf"/>
</dbReference>
<dbReference type="InterPro" id="IPR050679">
    <property type="entry name" value="Bact_HTH_transcr_reg"/>
</dbReference>
<dbReference type="Gene3D" id="1.10.10.10">
    <property type="entry name" value="Winged helix-like DNA-binding domain superfamily/Winged helix DNA-binding domain"/>
    <property type="match status" value="1"/>
</dbReference>
<evidence type="ECO:0000313" key="6">
    <source>
        <dbReference type="EMBL" id="RVT63605.1"/>
    </source>
</evidence>
<keyword evidence="7" id="KW-1185">Reference proteome</keyword>
<name>A0A437KBW1_9BACI</name>
<dbReference type="SUPFAM" id="SSF46785">
    <property type="entry name" value="Winged helix' DNA-binding domain"/>
    <property type="match status" value="1"/>
</dbReference>
<dbReference type="PROSITE" id="PS50949">
    <property type="entry name" value="HTH_GNTR"/>
    <property type="match status" value="1"/>
</dbReference>
<evidence type="ECO:0000256" key="4">
    <source>
        <dbReference type="ARBA" id="ARBA00023163"/>
    </source>
</evidence>
<dbReference type="CDD" id="cd07377">
    <property type="entry name" value="WHTH_GntR"/>
    <property type="match status" value="1"/>
</dbReference>
<dbReference type="FunFam" id="3.40.1410.10:FF:000008">
    <property type="entry name" value="Transcriptional regulator, GntR family"/>
    <property type="match status" value="1"/>
</dbReference>
<dbReference type="GO" id="GO:0003700">
    <property type="term" value="F:DNA-binding transcription factor activity"/>
    <property type="evidence" value="ECO:0007669"/>
    <property type="project" value="InterPro"/>
</dbReference>
<dbReference type="RefSeq" id="WP_127738082.1">
    <property type="nucleotide sequence ID" value="NZ_CAJCKN010000064.1"/>
</dbReference>
<dbReference type="InterPro" id="IPR000524">
    <property type="entry name" value="Tscrpt_reg_HTH_GntR"/>
</dbReference>
<keyword evidence="2" id="KW-0805">Transcription regulation</keyword>
<organism evidence="6 7">
    <name type="scientific">Niallia taxi</name>
    <dbReference type="NCBI Taxonomy" id="2499688"/>
    <lineage>
        <taxon>Bacteria</taxon>
        <taxon>Bacillati</taxon>
        <taxon>Bacillota</taxon>
        <taxon>Bacilli</taxon>
        <taxon>Bacillales</taxon>
        <taxon>Bacillaceae</taxon>
        <taxon>Niallia</taxon>
    </lineage>
</organism>
<evidence type="ECO:0000256" key="2">
    <source>
        <dbReference type="ARBA" id="ARBA00023015"/>
    </source>
</evidence>
<evidence type="ECO:0000259" key="5">
    <source>
        <dbReference type="PROSITE" id="PS50949"/>
    </source>
</evidence>
<sequence>MNKYEAISAEMKKRIKESHYAFDQPIPDEISLSKEFSCSRMTMKRALDTLVLEGLLYRKRGHGTFIVKSAIQDSRVNVLSNEVTGLSRLMEGQQVSSKVIKFEVGFPSEDVAEHLAIDSKTPVYYLIRLRLVNDEPYVMEITYMPTTIITGITDEVLDGSIYEHITKRLGLTIAGSHRKIRACKSNELDQAHLVCLADDPILEVEHVGFLNNGVPFEYSFSRHRYDKFEVTTVNIKR</sequence>
<keyword evidence="4" id="KW-0804">Transcription</keyword>
<dbReference type="InterPro" id="IPR036388">
    <property type="entry name" value="WH-like_DNA-bd_sf"/>
</dbReference>
<dbReference type="AlphaFoldDB" id="A0A437KBW1"/>
<dbReference type="SMART" id="SM00345">
    <property type="entry name" value="HTH_GNTR"/>
    <property type="match status" value="1"/>
</dbReference>
<dbReference type="GO" id="GO:0003677">
    <property type="term" value="F:DNA binding"/>
    <property type="evidence" value="ECO:0007669"/>
    <property type="project" value="UniProtKB-KW"/>
</dbReference>
<evidence type="ECO:0000256" key="3">
    <source>
        <dbReference type="ARBA" id="ARBA00023125"/>
    </source>
</evidence>
<comment type="caution">
    <text evidence="6">The sequence shown here is derived from an EMBL/GenBank/DDBJ whole genome shotgun (WGS) entry which is preliminary data.</text>
</comment>
<keyword evidence="1" id="KW-0678">Repressor</keyword>
<dbReference type="GeneID" id="87619024"/>
<dbReference type="EMBL" id="RZTZ01000003">
    <property type="protein sequence ID" value="RVT63605.1"/>
    <property type="molecule type" value="Genomic_DNA"/>
</dbReference>
<evidence type="ECO:0000256" key="1">
    <source>
        <dbReference type="ARBA" id="ARBA00022491"/>
    </source>
</evidence>
<evidence type="ECO:0000313" key="7">
    <source>
        <dbReference type="Proteomes" id="UP000288024"/>
    </source>
</evidence>
<reference evidence="6 7" key="1">
    <citation type="submission" date="2019-01" db="EMBL/GenBank/DDBJ databases">
        <title>Bacillus sp. M5HDSG1-1, whole genome shotgun sequence.</title>
        <authorList>
            <person name="Tuo L."/>
        </authorList>
    </citation>
    <scope>NUCLEOTIDE SEQUENCE [LARGE SCALE GENOMIC DNA]</scope>
    <source>
        <strain evidence="6 7">M5HDSG1-1</strain>
    </source>
</reference>